<dbReference type="Proteomes" id="UP000789405">
    <property type="component" value="Unassembled WGS sequence"/>
</dbReference>
<evidence type="ECO:0000313" key="2">
    <source>
        <dbReference type="EMBL" id="CAG8618714.1"/>
    </source>
</evidence>
<dbReference type="Gene3D" id="3.40.50.300">
    <property type="entry name" value="P-loop containing nucleotide triphosphate hydrolases"/>
    <property type="match status" value="2"/>
</dbReference>
<feature type="domain" description="G" evidence="1">
    <location>
        <begin position="118"/>
        <end position="226"/>
    </location>
</feature>
<proteinExistence type="predicted"/>
<name>A0A9N9CXZ9_9GLOM</name>
<dbReference type="InterPro" id="IPR027417">
    <property type="entry name" value="P-loop_NTPase"/>
</dbReference>
<evidence type="ECO:0000259" key="1">
    <source>
        <dbReference type="Pfam" id="PF01926"/>
    </source>
</evidence>
<dbReference type="Pfam" id="PF01926">
    <property type="entry name" value="MMR_HSR1"/>
    <property type="match status" value="1"/>
</dbReference>
<dbReference type="PANTHER" id="PTHR47560">
    <property type="entry name" value="EXPRESSED PROTEIN"/>
    <property type="match status" value="1"/>
</dbReference>
<reference evidence="2" key="1">
    <citation type="submission" date="2021-06" db="EMBL/GenBank/DDBJ databases">
        <authorList>
            <person name="Kallberg Y."/>
            <person name="Tangrot J."/>
            <person name="Rosling A."/>
        </authorList>
    </citation>
    <scope>NUCLEOTIDE SEQUENCE</scope>
    <source>
        <strain evidence="2">MA453B</strain>
    </source>
</reference>
<dbReference type="GO" id="GO:0005525">
    <property type="term" value="F:GTP binding"/>
    <property type="evidence" value="ECO:0007669"/>
    <property type="project" value="InterPro"/>
</dbReference>
<organism evidence="2 3">
    <name type="scientific">Dentiscutata erythropus</name>
    <dbReference type="NCBI Taxonomy" id="1348616"/>
    <lineage>
        <taxon>Eukaryota</taxon>
        <taxon>Fungi</taxon>
        <taxon>Fungi incertae sedis</taxon>
        <taxon>Mucoromycota</taxon>
        <taxon>Glomeromycotina</taxon>
        <taxon>Glomeromycetes</taxon>
        <taxon>Diversisporales</taxon>
        <taxon>Gigasporaceae</taxon>
        <taxon>Dentiscutata</taxon>
    </lineage>
</organism>
<accession>A0A9N9CXZ9</accession>
<evidence type="ECO:0000313" key="3">
    <source>
        <dbReference type="Proteomes" id="UP000789405"/>
    </source>
</evidence>
<dbReference type="EMBL" id="CAJVPY010004419">
    <property type="protein sequence ID" value="CAG8618714.1"/>
    <property type="molecule type" value="Genomic_DNA"/>
</dbReference>
<sequence>MNITKFTIDKTRLLPILTKKLSSDTQPKASKTLSNRQLFRQILPSHDTLREIEALKLGKPRKRKAFGKKLSIIEKKKLGHRLGDLTLEQEEYLELPHLSFFAGAKIPSSFPPERVQELCFVGRSNVGKSSLINALADTTVVRTSDKPGLTQQINFYAAGNMFNMVDMPGYGFAYVKDEERLKWKELNIEFQIILTKCDMVIAPDLARRHSLVKEQLQVYKNAITQPMMVSARRKAGIYKLRKLILTIAGGLNRAREVANKKKAQRIADVSNKSKAPLSKILKKSIDRKTPRYYYEKRKHERKSSKKK</sequence>
<protein>
    <submittedName>
        <fullName evidence="2">20873_t:CDS:1</fullName>
    </submittedName>
</protein>
<dbReference type="OrthoDB" id="391988at2759"/>
<dbReference type="SUPFAM" id="SSF52540">
    <property type="entry name" value="P-loop containing nucleoside triphosphate hydrolases"/>
    <property type="match status" value="1"/>
</dbReference>
<dbReference type="AlphaFoldDB" id="A0A9N9CXZ9"/>
<keyword evidence="3" id="KW-1185">Reference proteome</keyword>
<gene>
    <name evidence="2" type="ORF">DERYTH_LOCUS8524</name>
</gene>
<comment type="caution">
    <text evidence="2">The sequence shown here is derived from an EMBL/GenBank/DDBJ whole genome shotgun (WGS) entry which is preliminary data.</text>
</comment>
<dbReference type="InterPro" id="IPR006073">
    <property type="entry name" value="GTP-bd"/>
</dbReference>
<dbReference type="PANTHER" id="PTHR47560:SF1">
    <property type="entry name" value="EXPRESSED PROTEIN"/>
    <property type="match status" value="1"/>
</dbReference>